<evidence type="ECO:0000256" key="1">
    <source>
        <dbReference type="SAM" id="Phobius"/>
    </source>
</evidence>
<evidence type="ECO:0000313" key="4">
    <source>
        <dbReference type="Proteomes" id="UP001560685"/>
    </source>
</evidence>
<dbReference type="Pfam" id="PF03413">
    <property type="entry name" value="PepSY"/>
    <property type="match status" value="1"/>
</dbReference>
<comment type="caution">
    <text evidence="3">The sequence shown here is derived from an EMBL/GenBank/DDBJ whole genome shotgun (WGS) entry which is preliminary data.</text>
</comment>
<dbReference type="Pfam" id="PF03929">
    <property type="entry name" value="PepSY_TM"/>
    <property type="match status" value="1"/>
</dbReference>
<evidence type="ECO:0000313" key="3">
    <source>
        <dbReference type="EMBL" id="MEX6634768.1"/>
    </source>
</evidence>
<proteinExistence type="predicted"/>
<keyword evidence="1" id="KW-1133">Transmembrane helix</keyword>
<feature type="transmembrane region" description="Helical" evidence="1">
    <location>
        <begin position="130"/>
        <end position="151"/>
    </location>
</feature>
<organism evidence="3 4">
    <name type="scientific">Hyphococcus lacteus</name>
    <dbReference type="NCBI Taxonomy" id="3143536"/>
    <lineage>
        <taxon>Bacteria</taxon>
        <taxon>Pseudomonadati</taxon>
        <taxon>Pseudomonadota</taxon>
        <taxon>Alphaproteobacteria</taxon>
        <taxon>Parvularculales</taxon>
        <taxon>Parvularculaceae</taxon>
        <taxon>Hyphococcus</taxon>
    </lineage>
</organism>
<feature type="domain" description="PepSY" evidence="2">
    <location>
        <begin position="225"/>
        <end position="287"/>
    </location>
</feature>
<keyword evidence="1" id="KW-0472">Membrane</keyword>
<dbReference type="PANTHER" id="PTHR34219:SF3">
    <property type="entry name" value="BLL7967 PROTEIN"/>
    <property type="match status" value="1"/>
</dbReference>
<gene>
    <name evidence="3" type="ORF">ABFZ84_14550</name>
</gene>
<keyword evidence="4" id="KW-1185">Reference proteome</keyword>
<keyword evidence="1" id="KW-0812">Transmembrane</keyword>
<name>A0ABV3Z8L6_9PROT</name>
<dbReference type="InterPro" id="IPR025711">
    <property type="entry name" value="PepSY"/>
</dbReference>
<feature type="transmembrane region" description="Helical" evidence="1">
    <location>
        <begin position="318"/>
        <end position="340"/>
    </location>
</feature>
<dbReference type="RefSeq" id="WP_369314807.1">
    <property type="nucleotide sequence ID" value="NZ_JBEHZE010000002.1"/>
</dbReference>
<dbReference type="InterPro" id="IPR005625">
    <property type="entry name" value="PepSY-ass_TM"/>
</dbReference>
<sequence>MSKRLLALHRWMSLIFAVFWLAQVLTGMFITFHWEARDLAIAGAHQRTDLVAIGRQISSLEEGKDVRVKSVWTTAGRADRYYLNLSTGEKVRILGDGSIIEYSLADSSRFFNTLVRIHHNLLVGDVGKTIIGISGILLFFNLIIAFNIAWSRRGMLKRQPWPSKRLPSRGRLFHFHLLFGAVAVIPALILVGSGVLLRYESSVAGVLGAELPKISQVADSGTGHVTFSEAASTAMAAIPGSKLTSVNMPTEENAFYQFRLLEPGELRRAYGKSYVTVNAKNGNIISIFPASEAPFAISFVNALYAIHVGEAGGLLGRIFITVLGLWLLILIVLGLKLWWIRTAAKVETHRN</sequence>
<protein>
    <submittedName>
        <fullName evidence="3">PepSY-associated TM helix domain-containing protein</fullName>
    </submittedName>
</protein>
<accession>A0ABV3Z8L6</accession>
<reference evidence="3 4" key="1">
    <citation type="submission" date="2024-05" db="EMBL/GenBank/DDBJ databases">
        <title>Three bacterial strains, DH-69, EH-24, and ECK-19 isolated from coastal sediments.</title>
        <authorList>
            <person name="Ye Y.-Q."/>
            <person name="Du Z.-J."/>
        </authorList>
    </citation>
    <scope>NUCLEOTIDE SEQUENCE [LARGE SCALE GENOMIC DNA]</scope>
    <source>
        <strain evidence="3 4">ECK-19</strain>
    </source>
</reference>
<dbReference type="PANTHER" id="PTHR34219">
    <property type="entry name" value="IRON-REGULATED INNER MEMBRANE PROTEIN-RELATED"/>
    <property type="match status" value="1"/>
</dbReference>
<feature type="transmembrane region" description="Helical" evidence="1">
    <location>
        <begin position="172"/>
        <end position="197"/>
    </location>
</feature>
<dbReference type="EMBL" id="JBEHZE010000002">
    <property type="protein sequence ID" value="MEX6634768.1"/>
    <property type="molecule type" value="Genomic_DNA"/>
</dbReference>
<feature type="transmembrane region" description="Helical" evidence="1">
    <location>
        <begin position="12"/>
        <end position="34"/>
    </location>
</feature>
<dbReference type="Proteomes" id="UP001560685">
    <property type="component" value="Unassembled WGS sequence"/>
</dbReference>
<evidence type="ECO:0000259" key="2">
    <source>
        <dbReference type="Pfam" id="PF03413"/>
    </source>
</evidence>